<dbReference type="GO" id="GO:0003677">
    <property type="term" value="F:DNA binding"/>
    <property type="evidence" value="ECO:0007669"/>
    <property type="project" value="UniProtKB-KW"/>
</dbReference>
<dbReference type="GO" id="GO:0034605">
    <property type="term" value="P:cellular response to heat"/>
    <property type="evidence" value="ECO:0007669"/>
    <property type="project" value="InterPro"/>
</dbReference>
<organism evidence="7 8">
    <name type="scientific">Desulfobulbus propionicus (strain ATCC 33891 / DSM 2032 / VKM B-1956 / 1pr3)</name>
    <dbReference type="NCBI Taxonomy" id="577650"/>
    <lineage>
        <taxon>Bacteria</taxon>
        <taxon>Pseudomonadati</taxon>
        <taxon>Thermodesulfobacteriota</taxon>
        <taxon>Desulfobulbia</taxon>
        <taxon>Desulfobulbales</taxon>
        <taxon>Desulfobulbaceae</taxon>
        <taxon>Desulfobulbus</taxon>
    </lineage>
</organism>
<dbReference type="Gene3D" id="3.10.290.10">
    <property type="entry name" value="RNA-binding S4 domain"/>
    <property type="match status" value="1"/>
</dbReference>
<evidence type="ECO:0000256" key="4">
    <source>
        <dbReference type="PROSITE-ProRule" id="PRU00182"/>
    </source>
</evidence>
<feature type="domain" description="RNA-binding S4" evidence="6">
    <location>
        <begin position="4"/>
        <end position="61"/>
    </location>
</feature>
<dbReference type="GO" id="GO:0003727">
    <property type="term" value="F:single-stranded RNA binding"/>
    <property type="evidence" value="ECO:0007669"/>
    <property type="project" value="InterPro"/>
</dbReference>
<keyword evidence="7" id="KW-0346">Stress response</keyword>
<evidence type="ECO:0000259" key="6">
    <source>
        <dbReference type="SMART" id="SM00363"/>
    </source>
</evidence>
<keyword evidence="8" id="KW-1185">Reference proteome</keyword>
<evidence type="ECO:0000313" key="8">
    <source>
        <dbReference type="Proteomes" id="UP000006365"/>
    </source>
</evidence>
<dbReference type="PROSITE" id="PS50889">
    <property type="entry name" value="S4"/>
    <property type="match status" value="1"/>
</dbReference>
<proteinExistence type="inferred from homology"/>
<dbReference type="Pfam" id="PF01479">
    <property type="entry name" value="S4"/>
    <property type="match status" value="1"/>
</dbReference>
<evidence type="ECO:0000256" key="1">
    <source>
        <dbReference type="ARBA" id="ARBA00008396"/>
    </source>
</evidence>
<dbReference type="InterPro" id="IPR002942">
    <property type="entry name" value="S4_RNA-bd"/>
</dbReference>
<dbReference type="KEGG" id="dpr:Despr_2828"/>
<dbReference type="InterPro" id="IPR025708">
    <property type="entry name" value="HSP15"/>
</dbReference>
<comment type="similarity">
    <text evidence="1">Belongs to the HSP15 family.</text>
</comment>
<dbReference type="EMBL" id="CP002364">
    <property type="protein sequence ID" value="ADW18962.1"/>
    <property type="molecule type" value="Genomic_DNA"/>
</dbReference>
<dbReference type="RefSeq" id="WP_015725487.1">
    <property type="nucleotide sequence ID" value="NC_014972.1"/>
</dbReference>
<dbReference type="SUPFAM" id="SSF55174">
    <property type="entry name" value="Alpha-L RNA-binding motif"/>
    <property type="match status" value="1"/>
</dbReference>
<dbReference type="SMART" id="SM00363">
    <property type="entry name" value="S4"/>
    <property type="match status" value="1"/>
</dbReference>
<dbReference type="PIRSF" id="PIRSF016821">
    <property type="entry name" value="HSP15"/>
    <property type="match status" value="1"/>
</dbReference>
<feature type="region of interest" description="Disordered" evidence="5">
    <location>
        <begin position="100"/>
        <end position="126"/>
    </location>
</feature>
<sequence length="126" mass="14499">MDSVRIDKWLWAARFFKTRSLAAKAVSGGHVTLNGNKAKPSRMVQKGDMLVIRQELLAFTVQIIALSEQRGPAAAARTLYAETQDSMDRREQLAAERRMARLQGNPPERRPDKHERRKIRQFLKKE</sequence>
<dbReference type="AlphaFoldDB" id="A0A7U3YP49"/>
<reference evidence="7 8" key="1">
    <citation type="journal article" date="2011" name="Stand. Genomic Sci.">
        <title>Complete genome sequence of Desulfobulbus propionicus type strain (1pr3).</title>
        <authorList>
            <person name="Pagani I."/>
            <person name="Lapidus A."/>
            <person name="Nolan M."/>
            <person name="Lucas S."/>
            <person name="Hammon N."/>
            <person name="Deshpande S."/>
            <person name="Cheng J.F."/>
            <person name="Chertkov O."/>
            <person name="Davenport K."/>
            <person name="Tapia R."/>
            <person name="Han C."/>
            <person name="Goodwin L."/>
            <person name="Pitluck S."/>
            <person name="Liolios K."/>
            <person name="Mavromatis K."/>
            <person name="Ivanova N."/>
            <person name="Mikhailova N."/>
            <person name="Pati A."/>
            <person name="Chen A."/>
            <person name="Palaniappan K."/>
            <person name="Land M."/>
            <person name="Hauser L."/>
            <person name="Chang Y.J."/>
            <person name="Jeffries C.D."/>
            <person name="Detter J.C."/>
            <person name="Brambilla E."/>
            <person name="Kannan K.P."/>
            <person name="Djao O.D."/>
            <person name="Rohde M."/>
            <person name="Pukall R."/>
            <person name="Spring S."/>
            <person name="Goker M."/>
            <person name="Sikorski J."/>
            <person name="Woyke T."/>
            <person name="Bristow J."/>
            <person name="Eisen J.A."/>
            <person name="Markowitz V."/>
            <person name="Hugenholtz P."/>
            <person name="Kyrpides N.C."/>
            <person name="Klenk H.P."/>
        </authorList>
    </citation>
    <scope>NUCLEOTIDE SEQUENCE [LARGE SCALE GENOMIC DNA]</scope>
    <source>
        <strain evidence="8">ATCC 33891 / DSM 2032 / 1pr3</strain>
    </source>
</reference>
<dbReference type="InterPro" id="IPR036986">
    <property type="entry name" value="S4_RNA-bd_sf"/>
</dbReference>
<name>A0A7U3YP49_DESPD</name>
<accession>A0A7U3YP49</accession>
<keyword evidence="3" id="KW-0238">DNA-binding</keyword>
<dbReference type="GO" id="GO:0043023">
    <property type="term" value="F:ribosomal large subunit binding"/>
    <property type="evidence" value="ECO:0007669"/>
    <property type="project" value="InterPro"/>
</dbReference>
<evidence type="ECO:0000313" key="7">
    <source>
        <dbReference type="EMBL" id="ADW18962.1"/>
    </source>
</evidence>
<keyword evidence="2 4" id="KW-0694">RNA-binding</keyword>
<gene>
    <name evidence="7" type="ordered locus">Despr_2828</name>
</gene>
<dbReference type="Proteomes" id="UP000006365">
    <property type="component" value="Chromosome"/>
</dbReference>
<evidence type="ECO:0000256" key="3">
    <source>
        <dbReference type="ARBA" id="ARBA00023125"/>
    </source>
</evidence>
<dbReference type="CDD" id="cd00165">
    <property type="entry name" value="S4"/>
    <property type="match status" value="1"/>
</dbReference>
<protein>
    <submittedName>
        <fullName evidence="7">Heat shock protein Hsp15</fullName>
    </submittedName>
</protein>
<feature type="compositionally biased region" description="Basic residues" evidence="5">
    <location>
        <begin position="115"/>
        <end position="126"/>
    </location>
</feature>
<evidence type="ECO:0000256" key="5">
    <source>
        <dbReference type="SAM" id="MobiDB-lite"/>
    </source>
</evidence>
<evidence type="ECO:0000256" key="2">
    <source>
        <dbReference type="ARBA" id="ARBA00022884"/>
    </source>
</evidence>